<dbReference type="CDD" id="cd01092">
    <property type="entry name" value="APP-like"/>
    <property type="match status" value="1"/>
</dbReference>
<evidence type="ECO:0000259" key="3">
    <source>
        <dbReference type="Pfam" id="PF00557"/>
    </source>
</evidence>
<dbReference type="Pfam" id="PF01321">
    <property type="entry name" value="Creatinase_N"/>
    <property type="match status" value="1"/>
</dbReference>
<dbReference type="PROSITE" id="PS00491">
    <property type="entry name" value="PROLINE_PEPTIDASE"/>
    <property type="match status" value="1"/>
</dbReference>
<sequence>MNQRVTKLQALLKRNKMEALLVTYRPNCYYISGFTGTSGVLVITPDDSILVTDFRYLSQVREQAPDFTVVEHLGNQMYAKVAEVCLNLGISTLHFESEHLSFAEYDDLFRALDKRVSLTATTNVIEEIRAIKEEIELTYIKEAIHIAEESFHQLLTELAPGMSEKSIALRLEWLMRERGASGVSFDMIVASGIRSSLPHGVASDKPIAAGELVTFDFGCFYQGYASDITRTIAIGSCSTKQREIYEVVRVANEKTIAALFAGMNARDADAVARDFIRQAGFEDCFGHGTGHGIGLDIHEFPRLGTSSKDILTPGMVVTVEPGIYLENQFGVRIEDDILITSEGYEVLTSLPKELIIL</sequence>
<feature type="domain" description="Peptidase M24" evidence="3">
    <location>
        <begin position="140"/>
        <end position="340"/>
    </location>
</feature>
<dbReference type="InterPro" id="IPR001714">
    <property type="entry name" value="Pept_M24_MAP"/>
</dbReference>
<dbReference type="PANTHER" id="PTHR46112:SF3">
    <property type="entry name" value="AMINOPEPTIDASE YPDF"/>
    <property type="match status" value="1"/>
</dbReference>
<dbReference type="EMBL" id="WUUL01000011">
    <property type="protein sequence ID" value="MXQ55110.1"/>
    <property type="molecule type" value="Genomic_DNA"/>
</dbReference>
<dbReference type="GO" id="GO:0004177">
    <property type="term" value="F:aminopeptidase activity"/>
    <property type="evidence" value="ECO:0007669"/>
    <property type="project" value="UniProtKB-ARBA"/>
</dbReference>
<dbReference type="InterPro" id="IPR000994">
    <property type="entry name" value="Pept_M24"/>
</dbReference>
<name>A0A6I4VYT8_9BACL</name>
<keyword evidence="6" id="KW-1185">Reference proteome</keyword>
<comment type="caution">
    <text evidence="5">The sequence shown here is derived from an EMBL/GenBank/DDBJ whole genome shotgun (WGS) entry which is preliminary data.</text>
</comment>
<feature type="domain" description="Creatinase N-terminal" evidence="4">
    <location>
        <begin position="4"/>
        <end position="131"/>
    </location>
</feature>
<dbReference type="SUPFAM" id="SSF53092">
    <property type="entry name" value="Creatinase/prolidase N-terminal domain"/>
    <property type="match status" value="1"/>
</dbReference>
<gene>
    <name evidence="5" type="ORF">GSM42_15590</name>
</gene>
<dbReference type="InterPro" id="IPR050659">
    <property type="entry name" value="Peptidase_M24B"/>
</dbReference>
<dbReference type="InterPro" id="IPR001131">
    <property type="entry name" value="Peptidase_M24B_aminopep-P_CS"/>
</dbReference>
<evidence type="ECO:0000256" key="2">
    <source>
        <dbReference type="ARBA" id="ARBA00022801"/>
    </source>
</evidence>
<evidence type="ECO:0000259" key="4">
    <source>
        <dbReference type="Pfam" id="PF01321"/>
    </source>
</evidence>
<keyword evidence="1" id="KW-0479">Metal-binding</keyword>
<accession>A0A6I4VYT8</accession>
<dbReference type="GO" id="GO:0008235">
    <property type="term" value="F:metalloexopeptidase activity"/>
    <property type="evidence" value="ECO:0007669"/>
    <property type="project" value="UniProtKB-ARBA"/>
</dbReference>
<dbReference type="RefSeq" id="WP_160802455.1">
    <property type="nucleotide sequence ID" value="NZ_WUUL01000011.1"/>
</dbReference>
<dbReference type="GO" id="GO:0046872">
    <property type="term" value="F:metal ion binding"/>
    <property type="evidence" value="ECO:0007669"/>
    <property type="project" value="UniProtKB-KW"/>
</dbReference>
<protein>
    <submittedName>
        <fullName evidence="5">M24 family metallopeptidase</fullName>
    </submittedName>
</protein>
<dbReference type="AlphaFoldDB" id="A0A6I4VYT8"/>
<dbReference type="Gene3D" id="3.90.230.10">
    <property type="entry name" value="Creatinase/methionine aminopeptidase superfamily"/>
    <property type="match status" value="1"/>
</dbReference>
<dbReference type="Pfam" id="PF00557">
    <property type="entry name" value="Peptidase_M24"/>
    <property type="match status" value="1"/>
</dbReference>
<dbReference type="Proteomes" id="UP000430692">
    <property type="component" value="Unassembled WGS sequence"/>
</dbReference>
<dbReference type="Gene3D" id="3.40.350.10">
    <property type="entry name" value="Creatinase/prolidase N-terminal domain"/>
    <property type="match status" value="1"/>
</dbReference>
<proteinExistence type="predicted"/>
<evidence type="ECO:0000313" key="5">
    <source>
        <dbReference type="EMBL" id="MXQ55110.1"/>
    </source>
</evidence>
<keyword evidence="2" id="KW-0378">Hydrolase</keyword>
<dbReference type="PRINTS" id="PR00599">
    <property type="entry name" value="MAPEPTIDASE"/>
</dbReference>
<evidence type="ECO:0000313" key="6">
    <source>
        <dbReference type="Proteomes" id="UP000430692"/>
    </source>
</evidence>
<dbReference type="InterPro" id="IPR029149">
    <property type="entry name" value="Creatin/AminoP/Spt16_N"/>
</dbReference>
<dbReference type="PANTHER" id="PTHR46112">
    <property type="entry name" value="AMINOPEPTIDASE"/>
    <property type="match status" value="1"/>
</dbReference>
<reference evidence="5 6" key="1">
    <citation type="submission" date="2019-12" db="EMBL/GenBank/DDBJ databases">
        <title>Whole-genome analyses of novel actinobacteria.</title>
        <authorList>
            <person name="Sahin N."/>
            <person name="Saygin H."/>
        </authorList>
    </citation>
    <scope>NUCLEOTIDE SEQUENCE [LARGE SCALE GENOMIC DNA]</scope>
    <source>
        <strain evidence="5 6">KC615</strain>
    </source>
</reference>
<dbReference type="InterPro" id="IPR036005">
    <property type="entry name" value="Creatinase/aminopeptidase-like"/>
</dbReference>
<organism evidence="5 6">
    <name type="scientific">Shimazuella alba</name>
    <dbReference type="NCBI Taxonomy" id="2690964"/>
    <lineage>
        <taxon>Bacteria</taxon>
        <taxon>Bacillati</taxon>
        <taxon>Bacillota</taxon>
        <taxon>Bacilli</taxon>
        <taxon>Bacillales</taxon>
        <taxon>Thermoactinomycetaceae</taxon>
        <taxon>Shimazuella</taxon>
    </lineage>
</organism>
<dbReference type="InterPro" id="IPR000587">
    <property type="entry name" value="Creatinase_N"/>
</dbReference>
<dbReference type="SUPFAM" id="SSF55920">
    <property type="entry name" value="Creatinase/aminopeptidase"/>
    <property type="match status" value="1"/>
</dbReference>
<evidence type="ECO:0000256" key="1">
    <source>
        <dbReference type="ARBA" id="ARBA00022723"/>
    </source>
</evidence>